<comment type="caution">
    <text evidence="1">The sequence shown here is derived from an EMBL/GenBank/DDBJ whole genome shotgun (WGS) entry which is preliminary data.</text>
</comment>
<name>A0A1F4XKX7_9BACT</name>
<dbReference type="EMBL" id="MEWR01000008">
    <property type="protein sequence ID" value="OGC82337.1"/>
    <property type="molecule type" value="Genomic_DNA"/>
</dbReference>
<sequence>MPLPEDSMAHFISASRAKPDRNFVKRLENQLLGEKEHTLQRALLWLTVPAFATTALLVGTLYQSSQVRDPIDNDVVLLNQIEAELGSLDQETLTALDQMQSQLEIQE</sequence>
<proteinExistence type="predicted"/>
<dbReference type="Proteomes" id="UP000177614">
    <property type="component" value="Unassembled WGS sequence"/>
</dbReference>
<protein>
    <submittedName>
        <fullName evidence="1">Uncharacterized protein</fullName>
    </submittedName>
</protein>
<gene>
    <name evidence="1" type="ORF">A2V81_02280</name>
</gene>
<evidence type="ECO:0000313" key="2">
    <source>
        <dbReference type="Proteomes" id="UP000177614"/>
    </source>
</evidence>
<evidence type="ECO:0000313" key="1">
    <source>
        <dbReference type="EMBL" id="OGC82337.1"/>
    </source>
</evidence>
<accession>A0A1F4XKX7</accession>
<reference evidence="1 2" key="1">
    <citation type="journal article" date="2016" name="Nat. Commun.">
        <title>Thousands of microbial genomes shed light on interconnected biogeochemical processes in an aquifer system.</title>
        <authorList>
            <person name="Anantharaman K."/>
            <person name="Brown C.T."/>
            <person name="Hug L.A."/>
            <person name="Sharon I."/>
            <person name="Castelle C.J."/>
            <person name="Probst A.J."/>
            <person name="Thomas B.C."/>
            <person name="Singh A."/>
            <person name="Wilkins M.J."/>
            <person name="Karaoz U."/>
            <person name="Brodie E.L."/>
            <person name="Williams K.H."/>
            <person name="Hubbard S.S."/>
            <person name="Banfield J.F."/>
        </authorList>
    </citation>
    <scope>NUCLEOTIDE SEQUENCE [LARGE SCALE GENOMIC DNA]</scope>
</reference>
<dbReference type="AlphaFoldDB" id="A0A1F4XKX7"/>
<organism evidence="1 2">
    <name type="scientific">Candidatus Abawacabacteria bacterium RBG_16_42_10</name>
    <dbReference type="NCBI Taxonomy" id="1817814"/>
    <lineage>
        <taxon>Bacteria</taxon>
        <taxon>Candidatus Abawacaibacteriota</taxon>
    </lineage>
</organism>
<dbReference type="STRING" id="1817814.A2V81_02280"/>